<dbReference type="GO" id="GO:0005524">
    <property type="term" value="F:ATP binding"/>
    <property type="evidence" value="ECO:0007669"/>
    <property type="project" value="UniProtKB-KW"/>
</dbReference>
<dbReference type="GO" id="GO:0140359">
    <property type="term" value="F:ABC-type transporter activity"/>
    <property type="evidence" value="ECO:0007669"/>
    <property type="project" value="InterPro"/>
</dbReference>
<dbReference type="CDD" id="cd03233">
    <property type="entry name" value="ABCG_PDR_domain1"/>
    <property type="match status" value="1"/>
</dbReference>
<evidence type="ECO:0000256" key="6">
    <source>
        <dbReference type="ARBA" id="ARBA00022989"/>
    </source>
</evidence>
<dbReference type="Gene3D" id="3.40.50.300">
    <property type="entry name" value="P-loop containing nucleotide triphosphate hydrolases"/>
    <property type="match status" value="2"/>
</dbReference>
<evidence type="ECO:0000313" key="11">
    <source>
        <dbReference type="EMBL" id="KAK0518998.1"/>
    </source>
</evidence>
<accession>A0AAN6JGZ4</accession>
<keyword evidence="2" id="KW-0813">Transport</keyword>
<keyword evidence="5 11" id="KW-0067">ATP-binding</keyword>
<dbReference type="InterPro" id="IPR003593">
    <property type="entry name" value="AAA+_ATPase"/>
</dbReference>
<evidence type="ECO:0000256" key="9">
    <source>
        <dbReference type="SAM" id="Phobius"/>
    </source>
</evidence>
<feature type="region of interest" description="Disordered" evidence="8">
    <location>
        <begin position="1"/>
        <end position="55"/>
    </location>
</feature>
<dbReference type="PROSITE" id="PS50893">
    <property type="entry name" value="ABC_TRANSPORTER_2"/>
    <property type="match status" value="1"/>
</dbReference>
<evidence type="ECO:0000256" key="5">
    <source>
        <dbReference type="ARBA" id="ARBA00022840"/>
    </source>
</evidence>
<evidence type="ECO:0000256" key="7">
    <source>
        <dbReference type="ARBA" id="ARBA00023136"/>
    </source>
</evidence>
<feature type="transmembrane region" description="Helical" evidence="9">
    <location>
        <begin position="550"/>
        <end position="571"/>
    </location>
</feature>
<comment type="caution">
    <text evidence="11">The sequence shown here is derived from an EMBL/GenBank/DDBJ whole genome shotgun (WGS) entry which is preliminary data.</text>
</comment>
<dbReference type="PANTHER" id="PTHR19241">
    <property type="entry name" value="ATP-BINDING CASSETTE TRANSPORTER"/>
    <property type="match status" value="1"/>
</dbReference>
<evidence type="ECO:0000256" key="2">
    <source>
        <dbReference type="ARBA" id="ARBA00022448"/>
    </source>
</evidence>
<evidence type="ECO:0000256" key="3">
    <source>
        <dbReference type="ARBA" id="ARBA00022692"/>
    </source>
</evidence>
<feature type="transmembrane region" description="Helical" evidence="9">
    <location>
        <begin position="685"/>
        <end position="704"/>
    </location>
</feature>
<feature type="region of interest" description="Disordered" evidence="8">
    <location>
        <begin position="812"/>
        <end position="831"/>
    </location>
</feature>
<comment type="subcellular location">
    <subcellularLocation>
        <location evidence="1">Membrane</location>
        <topology evidence="1">Multi-pass membrane protein</topology>
    </subcellularLocation>
</comment>
<evidence type="ECO:0000259" key="10">
    <source>
        <dbReference type="PROSITE" id="PS50893"/>
    </source>
</evidence>
<name>A0AAN6JGZ4_9BASI</name>
<keyword evidence="3 9" id="KW-0812">Transmembrane</keyword>
<dbReference type="Proteomes" id="UP001176521">
    <property type="component" value="Unassembled WGS sequence"/>
</dbReference>
<protein>
    <submittedName>
        <fullName evidence="11">ATP-binding cassette transporter snq2</fullName>
    </submittedName>
</protein>
<dbReference type="InterPro" id="IPR013525">
    <property type="entry name" value="ABC2_TM"/>
</dbReference>
<feature type="transmembrane region" description="Helical" evidence="9">
    <location>
        <begin position="591"/>
        <end position="615"/>
    </location>
</feature>
<organism evidence="11 12">
    <name type="scientific">Tilletia horrida</name>
    <dbReference type="NCBI Taxonomy" id="155126"/>
    <lineage>
        <taxon>Eukaryota</taxon>
        <taxon>Fungi</taxon>
        <taxon>Dikarya</taxon>
        <taxon>Basidiomycota</taxon>
        <taxon>Ustilaginomycotina</taxon>
        <taxon>Exobasidiomycetes</taxon>
        <taxon>Tilletiales</taxon>
        <taxon>Tilletiaceae</taxon>
        <taxon>Tilletia</taxon>
    </lineage>
</organism>
<evidence type="ECO:0000256" key="8">
    <source>
        <dbReference type="SAM" id="MobiDB-lite"/>
    </source>
</evidence>
<feature type="compositionally biased region" description="Basic and acidic residues" evidence="8">
    <location>
        <begin position="1"/>
        <end position="11"/>
    </location>
</feature>
<keyword evidence="7 9" id="KW-0472">Membrane</keyword>
<dbReference type="InterPro" id="IPR010929">
    <property type="entry name" value="PDR_CDR_ABC"/>
</dbReference>
<feature type="transmembrane region" description="Helical" evidence="9">
    <location>
        <begin position="627"/>
        <end position="645"/>
    </location>
</feature>
<feature type="transmembrane region" description="Helical" evidence="9">
    <location>
        <begin position="766"/>
        <end position="787"/>
    </location>
</feature>
<dbReference type="Pfam" id="PF00005">
    <property type="entry name" value="ABC_tran"/>
    <property type="match status" value="1"/>
</dbReference>
<feature type="transmembrane region" description="Helical" evidence="9">
    <location>
        <begin position="518"/>
        <end position="538"/>
    </location>
</feature>
<proteinExistence type="predicted"/>
<dbReference type="InterPro" id="IPR017871">
    <property type="entry name" value="ABC_transporter-like_CS"/>
</dbReference>
<evidence type="ECO:0000256" key="1">
    <source>
        <dbReference type="ARBA" id="ARBA00004141"/>
    </source>
</evidence>
<feature type="domain" description="ABC transporter" evidence="10">
    <location>
        <begin position="153"/>
        <end position="402"/>
    </location>
</feature>
<dbReference type="InterPro" id="IPR034001">
    <property type="entry name" value="ABCG_PDR_1"/>
</dbReference>
<dbReference type="EMBL" id="JAPDMQ010001109">
    <property type="protein sequence ID" value="KAK0518998.1"/>
    <property type="molecule type" value="Genomic_DNA"/>
</dbReference>
<feature type="non-terminal residue" evidence="11">
    <location>
        <position position="904"/>
    </location>
</feature>
<dbReference type="GO" id="GO:0016020">
    <property type="term" value="C:membrane"/>
    <property type="evidence" value="ECO:0007669"/>
    <property type="project" value="UniProtKB-SubCell"/>
</dbReference>
<dbReference type="SUPFAM" id="SSF52540">
    <property type="entry name" value="P-loop containing nucleoside triphosphate hydrolases"/>
    <property type="match status" value="2"/>
</dbReference>
<dbReference type="Pfam" id="PF01061">
    <property type="entry name" value="ABC2_membrane"/>
    <property type="match status" value="1"/>
</dbReference>
<reference evidence="11" key="1">
    <citation type="journal article" date="2023" name="PhytoFront">
        <title>Draft Genome Resources of Seven Strains of Tilletia horrida, Causal Agent of Kernel Smut of Rice.</title>
        <authorList>
            <person name="Khanal S."/>
            <person name="Antony Babu S."/>
            <person name="Zhou X.G."/>
        </authorList>
    </citation>
    <scope>NUCLEOTIDE SEQUENCE</scope>
    <source>
        <strain evidence="11">TX3</strain>
    </source>
</reference>
<sequence>MSSEPHNDDAQRASLQLEEIRSSQPPAFDDDRLTESTTHPVSGAESPLPGGGVNVDAAKNTFQQLERTLTQVSKAHKTQDNTDVEAQADEEEFNLLDYLRTVQSEASQAGVKPKRIGVTWDDLTVRGVSSMQLQIRTFPDAVIGTFLGPAISIASKLGLFSMGERKILQGFDGSVRPGEMVLVVGRPGSGCSTFLKVIANQRQGFLGVDGDVKYAGVDAQAFEKRYRGEAVYCEEDDQHYATLGVQDTVEFALSMKTPGHRIERWQKKAEFRKEVAKSLLSMLNIAHTKQTRVGSAFVRGVSGGERKRVSIAELYATRACVLAWDNSTRGLDASTALDFAKSLRVITDLLQLSVFTSLYQAGEGIYDQFDKVLVIDNGRCVYFGPTKEARAYMISLGFEDLPRQTTADYLSGCTDPNERRLTDNGGRFSVSNPPTPETLEAAYKESEVYKNEMELRRDYMYQAEQDSKAVDDFKDAVRNDKHRGVSKKSQYTIPLAEQVWYLFRRQMLILAGDKRDVFISYFTALSIAIITGSCFLNLPETAAGGFTRGGALFIGLLFNALTAFAELPTQMGNRPILYKQQGYCFYRPSSLALAQLAADIPFSFPRVLLFSIILYFMCGFASGAGSFFAFFITVYVSFLAMASLFRVFGTVCQNFDVAARVAAVIITALVLFAGYTIPRDAMKRWLYWITYINPLFYGFGAVMINEFKDLNLQCVGSYITPRGPNYPANVGPYQSCTLPGAKPGEQSVLGMDYLRAAFGYKRSDQWLYFGIVCIFLVGFIIITAVAVEVFEHGRFSSSLVVKKKPNKEEAKLNERLAERADRTKEREERPLDVKSQPFTWEQICYTVPVPGGKRQLLDHVDGFCEPGTLTALMGASGAGKTTLLDVLADRKSIGVISGDRLISA</sequence>
<dbReference type="SMART" id="SM00382">
    <property type="entry name" value="AAA"/>
    <property type="match status" value="1"/>
</dbReference>
<dbReference type="InterPro" id="IPR027417">
    <property type="entry name" value="P-loop_NTPase"/>
</dbReference>
<dbReference type="PROSITE" id="PS00211">
    <property type="entry name" value="ABC_TRANSPORTER_1"/>
    <property type="match status" value="1"/>
</dbReference>
<dbReference type="Pfam" id="PF06422">
    <property type="entry name" value="PDR_CDR"/>
    <property type="match status" value="1"/>
</dbReference>
<dbReference type="InterPro" id="IPR029481">
    <property type="entry name" value="ABC_trans_N"/>
</dbReference>
<gene>
    <name evidence="11" type="primary">SNQ2_9</name>
    <name evidence="11" type="ORF">OC842_007600</name>
</gene>
<feature type="transmembrane region" description="Helical" evidence="9">
    <location>
        <begin position="657"/>
        <end position="678"/>
    </location>
</feature>
<dbReference type="InterPro" id="IPR003439">
    <property type="entry name" value="ABC_transporter-like_ATP-bd"/>
</dbReference>
<keyword evidence="12" id="KW-1185">Reference proteome</keyword>
<dbReference type="AlphaFoldDB" id="A0AAN6JGZ4"/>
<evidence type="ECO:0000256" key="4">
    <source>
        <dbReference type="ARBA" id="ARBA00022741"/>
    </source>
</evidence>
<dbReference type="GO" id="GO:0016887">
    <property type="term" value="F:ATP hydrolysis activity"/>
    <property type="evidence" value="ECO:0007669"/>
    <property type="project" value="InterPro"/>
</dbReference>
<dbReference type="Pfam" id="PF14510">
    <property type="entry name" value="ABC_trans_N"/>
    <property type="match status" value="1"/>
</dbReference>
<evidence type="ECO:0000313" key="12">
    <source>
        <dbReference type="Proteomes" id="UP001176521"/>
    </source>
</evidence>
<keyword evidence="4" id="KW-0547">Nucleotide-binding</keyword>
<keyword evidence="6 9" id="KW-1133">Transmembrane helix</keyword>